<dbReference type="GO" id="GO:0006629">
    <property type="term" value="P:lipid metabolic process"/>
    <property type="evidence" value="ECO:0007669"/>
    <property type="project" value="InterPro"/>
</dbReference>
<reference evidence="1 2" key="1">
    <citation type="submission" date="2015-08" db="EMBL/GenBank/DDBJ databases">
        <title>Draft Genome Sequences of 11 Lactococcus lactis subspecies cremoris strains.</title>
        <authorList>
            <person name="Wels M."/>
            <person name="Backus L."/>
            <person name="Boekhorst J."/>
            <person name="Dijkstra A."/>
            <person name="Beerthuizen M."/>
            <person name="Siezen R."/>
            <person name="Bachmann H."/>
            <person name="Van Hijum S."/>
        </authorList>
    </citation>
    <scope>NUCLEOTIDE SEQUENCE [LARGE SCALE GENOMIC DNA]</scope>
    <source>
        <strain evidence="1 2">KW10</strain>
    </source>
</reference>
<dbReference type="PATRIC" id="fig|1359.32.peg.1167"/>
<evidence type="ECO:0000313" key="2">
    <source>
        <dbReference type="Proteomes" id="UP000076519"/>
    </source>
</evidence>
<dbReference type="SUPFAM" id="SSF53474">
    <property type="entry name" value="alpha/beta-Hydrolases"/>
    <property type="match status" value="1"/>
</dbReference>
<evidence type="ECO:0000313" key="1">
    <source>
        <dbReference type="EMBL" id="KZK08335.1"/>
    </source>
</evidence>
<dbReference type="Pfam" id="PF26363">
    <property type="entry name" value="Phospholipase-like"/>
    <property type="match status" value="1"/>
</dbReference>
<protein>
    <submittedName>
        <fullName evidence="1">Uncharacterized protein</fullName>
    </submittedName>
</protein>
<proteinExistence type="predicted"/>
<name>A0A166KFX1_LACLC</name>
<comment type="caution">
    <text evidence="1">The sequence shown here is derived from an EMBL/GenBank/DDBJ whole genome shotgun (WGS) entry which is preliminary data.</text>
</comment>
<dbReference type="EMBL" id="LIYF01000005">
    <property type="protein sequence ID" value="KZK08335.1"/>
    <property type="molecule type" value="Genomic_DNA"/>
</dbReference>
<accession>A0A166KFX1</accession>
<gene>
    <name evidence="1" type="ORF">AB996_0232</name>
</gene>
<dbReference type="InterPro" id="IPR029058">
    <property type="entry name" value="AB_hydrolase_fold"/>
</dbReference>
<dbReference type="AlphaFoldDB" id="A0A166KFX1"/>
<dbReference type="Gene3D" id="3.40.50.1820">
    <property type="entry name" value="alpha/beta hydrolase"/>
    <property type="match status" value="1"/>
</dbReference>
<dbReference type="Proteomes" id="UP000076519">
    <property type="component" value="Unassembled WGS sequence"/>
</dbReference>
<organism evidence="1 2">
    <name type="scientific">Lactococcus lactis subsp. cremoris</name>
    <name type="common">Streptococcus cremoris</name>
    <dbReference type="NCBI Taxonomy" id="1359"/>
    <lineage>
        <taxon>Bacteria</taxon>
        <taxon>Bacillati</taxon>
        <taxon>Bacillota</taxon>
        <taxon>Bacilli</taxon>
        <taxon>Lactobacillales</taxon>
        <taxon>Streptococcaceae</taxon>
        <taxon>Lactococcus</taxon>
    </lineage>
</organism>
<dbReference type="RefSeq" id="WP_063281087.1">
    <property type="nucleotide sequence ID" value="NZ_LIYF01000005.1"/>
</dbReference>
<sequence length="419" mass="45756">MTTPKQYSVLDDKSYKVDSAKEKRPYRSGSIFFEDEEHKTGQGYKVLNTIDTNDKYNSQGYENNGFQGMIVAPMTDGKIDYSHLIIAYAGTNFWDPSLNDISEDAFGVVGGLKHDGTLDSQFTSAQQFYNEMSQIYGASNIDSVTGHSLGGALAQKVAAANHIPAVTFSTAGVGSQLTEAEKKWINGEGKEFILNFMHKGDQVPGGTNAKGFGTAIYTEDFGSGLPFSGHFLTSYEFAEDGSLIDTKGGVWSITDKGTLKNGVSLIQKSFKSQIKGLNDLKSKFTSSGGGLSSGEKIYLDDAQALAVVSTAGAEFNLSMVNVMKNYQDGIKESEKLWNKTVNKARSMGNLLENWEIHEALEMVGFTHENIVGFPTGQYQNKIDKVRKMSDKFKNIEGEIKGKISELVARDSELAQQLKG</sequence>